<dbReference type="FunFam" id="3.30.70.870:FF:000001">
    <property type="entry name" value="Elongation factor G"/>
    <property type="match status" value="1"/>
</dbReference>
<dbReference type="NCBIfam" id="NF009381">
    <property type="entry name" value="PRK12740.1-5"/>
    <property type="match status" value="1"/>
</dbReference>
<dbReference type="InterPro" id="IPR047872">
    <property type="entry name" value="EFG_IV"/>
</dbReference>
<dbReference type="FunFam" id="3.40.50.300:FF:000514">
    <property type="entry name" value="Ribosome-releasing factor 2, mitochondrial"/>
    <property type="match status" value="1"/>
</dbReference>
<dbReference type="SUPFAM" id="SSF52540">
    <property type="entry name" value="P-loop containing nucleoside triphosphate hydrolases"/>
    <property type="match status" value="1"/>
</dbReference>
<sequence length="842" mass="92159">MGGAIVAIARLLDWQNTAGPCIFCGFDACTPQSSGGLERMRVSIFRTVKQPLTRLRPSAPLRGPGGVQGGPFYRALRAPVAASGLLSGGLLQATLAGPVGAPADREAPWTAFVGRYFVSASGSSEGLLSDGAKHRTRNIGISAHIDSGKTTLTERILFYTGRIAEIHEVRGSDGVGAKMDSMDLEREKGITIQSAASYCTWELQGGPSGCPYTLNLIDTPGHVDFTIEVERALRVLDGAILVVCGVAGIQSQTLTVDRQMKRYGVPRLIFVNKLDRDGADPWRALAGIRKQLGVNAHPVQMPIGLEGKHRGVIDLVALEAVTFKGEKGEEVQRSSEIPEGMLEEAKARRSELVEALAELDEELADAYIQLEDKVSPEQIHSAIRRCTLNHSFVPLLMGSAKGNKGVQPLLDAVCRYLPAPQDRIQVAKDLEKDEEEVALVCDPKKPLVAMAFKIQELPVGQLTYLRLYQGSLRRGDSLLNLSSSKKQQVKRLLLMHADEAREVQRAEAGDIIAVGGLQCHSGVTLTDGRCQLALNSMYIAEPVVSLAVNVQKKEDQPKFAKALNRFQREDPTFKVSTDPESKETLIAGMGELHLQIYLERMQREYRLQVASGQPKVNYRETPTQRAIFDYTHKKQSGGAGQFGRVIGYFEPIKQGDEVDASAPNIFVNELVGNDIPPNFISSIERGFLEEARRGPLTGAPMVNTRFVLQGGKAHDVDSSDIAFRLAAAGALRSFYDEAFPVVLEPLMSVEVSVPREMQAAGLALLNRRQGNVSDCSLEGETVVISAEVPLRFMFGFISDLRAQTQGQGEFSMTFKRYQPMQQGDQDAVVKQLQRERQQKRNN</sequence>
<dbReference type="InterPro" id="IPR009022">
    <property type="entry name" value="EFG_III"/>
</dbReference>
<dbReference type="InterPro" id="IPR005517">
    <property type="entry name" value="Transl_elong_EFG/EF2_IV"/>
</dbReference>
<dbReference type="OrthoDB" id="198619at2759"/>
<evidence type="ECO:0000256" key="4">
    <source>
        <dbReference type="ARBA" id="ARBA00022917"/>
    </source>
</evidence>
<proteinExistence type="inferred from homology"/>
<name>A0A6P6RVU2_9EIME</name>
<dbReference type="InterPro" id="IPR031157">
    <property type="entry name" value="G_TR_CS"/>
</dbReference>
<dbReference type="SUPFAM" id="SSF54980">
    <property type="entry name" value="EF-G C-terminal domain-like"/>
    <property type="match status" value="2"/>
</dbReference>
<dbReference type="Pfam" id="PF03764">
    <property type="entry name" value="EFG_IV"/>
    <property type="match status" value="1"/>
</dbReference>
<dbReference type="GO" id="GO:0003924">
    <property type="term" value="F:GTPase activity"/>
    <property type="evidence" value="ECO:0007669"/>
    <property type="project" value="UniProtKB-UniRule"/>
</dbReference>
<evidence type="ECO:0000256" key="1">
    <source>
        <dbReference type="ARBA" id="ARBA00005870"/>
    </source>
</evidence>
<dbReference type="InterPro" id="IPR027417">
    <property type="entry name" value="P-loop_NTPase"/>
</dbReference>
<dbReference type="SUPFAM" id="SSF54211">
    <property type="entry name" value="Ribosomal protein S5 domain 2-like"/>
    <property type="match status" value="1"/>
</dbReference>
<keyword evidence="3 7" id="KW-0251">Elongation factor</keyword>
<dbReference type="UniPathway" id="UPA00345"/>
<dbReference type="InterPro" id="IPR000795">
    <property type="entry name" value="T_Tr_GTP-bd_dom"/>
</dbReference>
<dbReference type="Gene3D" id="2.40.30.10">
    <property type="entry name" value="Translation factors"/>
    <property type="match status" value="1"/>
</dbReference>
<keyword evidence="6 7" id="KW-0342">GTP-binding</keyword>
<dbReference type="PANTHER" id="PTHR43636:SF2">
    <property type="entry name" value="ELONGATION FACTOR G, MITOCHONDRIAL"/>
    <property type="match status" value="1"/>
</dbReference>
<feature type="domain" description="Tr-type G" evidence="9">
    <location>
        <begin position="134"/>
        <end position="421"/>
    </location>
</feature>
<dbReference type="CDD" id="cd01434">
    <property type="entry name" value="EFG_mtEFG1_IV"/>
    <property type="match status" value="1"/>
</dbReference>
<dbReference type="CDD" id="cd16262">
    <property type="entry name" value="EFG_III"/>
    <property type="match status" value="1"/>
</dbReference>
<dbReference type="SUPFAM" id="SSF50447">
    <property type="entry name" value="Translation proteins"/>
    <property type="match status" value="1"/>
</dbReference>
<keyword evidence="5 7" id="KW-0496">Mitochondrion</keyword>
<dbReference type="InterPro" id="IPR020568">
    <property type="entry name" value="Ribosomal_Su5_D2-typ_SF"/>
</dbReference>
<keyword evidence="10" id="KW-1185">Reference proteome</keyword>
<dbReference type="SMART" id="SM00838">
    <property type="entry name" value="EFG_C"/>
    <property type="match status" value="1"/>
</dbReference>
<dbReference type="GeneID" id="34620817"/>
<dbReference type="InterPro" id="IPR004540">
    <property type="entry name" value="Transl_elong_EFG/EF2"/>
</dbReference>
<comment type="function">
    <text evidence="7">Mitochondrial GTPase that catalyzes the GTP-dependent ribosomal translocation step during translation elongation. During this step, the ribosome changes from the pre-translocational (PRE) to the post-translocational (POST) state as the newly formed A-site-bound peptidyl-tRNA and P-site-bound deacylated tRNA move to the P and E sites, respectively. Catalyzes the coordinated movement of the two tRNA molecules, the mRNA and conformational changes in the ribosome.</text>
</comment>
<dbReference type="GO" id="GO:0003746">
    <property type="term" value="F:translation elongation factor activity"/>
    <property type="evidence" value="ECO:0007669"/>
    <property type="project" value="UniProtKB-UniRule"/>
</dbReference>
<dbReference type="GO" id="GO:0005525">
    <property type="term" value="F:GTP binding"/>
    <property type="evidence" value="ECO:0007669"/>
    <property type="project" value="UniProtKB-UniRule"/>
</dbReference>
<evidence type="ECO:0000313" key="11">
    <source>
        <dbReference type="RefSeq" id="XP_026191983.1"/>
    </source>
</evidence>
<dbReference type="Pfam" id="PF00679">
    <property type="entry name" value="EFG_C"/>
    <property type="match status" value="1"/>
</dbReference>
<dbReference type="FunFam" id="2.40.30.10:FF:000022">
    <property type="entry name" value="Elongation factor G, mitochondrial"/>
    <property type="match status" value="1"/>
</dbReference>
<evidence type="ECO:0000256" key="6">
    <source>
        <dbReference type="ARBA" id="ARBA00023134"/>
    </source>
</evidence>
<dbReference type="InterPro" id="IPR000640">
    <property type="entry name" value="EFG_V-like"/>
</dbReference>
<protein>
    <recommendedName>
        <fullName evidence="7">Elongation factor G, mitochondrial</fullName>
        <shortName evidence="7">EF-Gmt</shortName>
    </recommendedName>
    <alternativeName>
        <fullName evidence="7">Elongation factor G 1, mitochondrial</fullName>
        <shortName evidence="7">mEF-G 1</shortName>
    </alternativeName>
    <alternativeName>
        <fullName evidence="7">Elongation factor G1</fullName>
    </alternativeName>
</protein>
<dbReference type="NCBIfam" id="TIGR00484">
    <property type="entry name" value="EF-G"/>
    <property type="match status" value="1"/>
</dbReference>
<comment type="similarity">
    <text evidence="1">Belongs to the TRAFAC class translation factor GTPase superfamily. Classic translation factor GTPase family. EF-G/EF-2 subfamily.</text>
</comment>
<evidence type="ECO:0000256" key="5">
    <source>
        <dbReference type="ARBA" id="ARBA00023128"/>
    </source>
</evidence>
<comment type="pathway">
    <text evidence="7">Protein biosynthesis; polypeptide chain elongation.</text>
</comment>
<dbReference type="AlphaFoldDB" id="A0A6P6RVU2"/>
<dbReference type="Pfam" id="PF03144">
    <property type="entry name" value="GTP_EFTU_D2"/>
    <property type="match status" value="1"/>
</dbReference>
<organism evidence="10 11">
    <name type="scientific">Cyclospora cayetanensis</name>
    <dbReference type="NCBI Taxonomy" id="88456"/>
    <lineage>
        <taxon>Eukaryota</taxon>
        <taxon>Sar</taxon>
        <taxon>Alveolata</taxon>
        <taxon>Apicomplexa</taxon>
        <taxon>Conoidasida</taxon>
        <taxon>Coccidia</taxon>
        <taxon>Eucoccidiorida</taxon>
        <taxon>Eimeriorina</taxon>
        <taxon>Eimeriidae</taxon>
        <taxon>Cyclospora</taxon>
    </lineage>
</organism>
<dbReference type="PROSITE" id="PS00301">
    <property type="entry name" value="G_TR_1"/>
    <property type="match status" value="1"/>
</dbReference>
<accession>A0A6P6RVU2</accession>
<comment type="similarity">
    <text evidence="7">Belongs to the GTP-binding elongation factor family. EF-G/EF-2 subfamily.</text>
</comment>
<dbReference type="InterPro" id="IPR005225">
    <property type="entry name" value="Small_GTP-bd"/>
</dbReference>
<comment type="subcellular location">
    <subcellularLocation>
        <location evidence="7">Mitochondrion</location>
    </subcellularLocation>
</comment>
<dbReference type="RefSeq" id="XP_026191983.1">
    <property type="nucleotide sequence ID" value="XM_026336198.1"/>
</dbReference>
<keyword evidence="4 7" id="KW-0648">Protein biosynthesis</keyword>
<evidence type="ECO:0000256" key="2">
    <source>
        <dbReference type="ARBA" id="ARBA00022741"/>
    </source>
</evidence>
<evidence type="ECO:0000259" key="9">
    <source>
        <dbReference type="PROSITE" id="PS51722"/>
    </source>
</evidence>
<dbReference type="Gene3D" id="3.40.50.300">
    <property type="entry name" value="P-loop containing nucleotide triphosphate hydrolases"/>
    <property type="match status" value="1"/>
</dbReference>
<dbReference type="InterPro" id="IPR004161">
    <property type="entry name" value="EFTu-like_2"/>
</dbReference>
<dbReference type="NCBIfam" id="TIGR00231">
    <property type="entry name" value="small_GTP"/>
    <property type="match status" value="1"/>
</dbReference>
<feature type="binding site" evidence="7">
    <location>
        <begin position="272"/>
        <end position="275"/>
    </location>
    <ligand>
        <name>GTP</name>
        <dbReference type="ChEBI" id="CHEBI:37565"/>
    </ligand>
</feature>
<gene>
    <name evidence="11" type="primary">LOC34620817</name>
</gene>
<evidence type="ECO:0000256" key="3">
    <source>
        <dbReference type="ARBA" id="ARBA00022768"/>
    </source>
</evidence>
<dbReference type="Pfam" id="PF14492">
    <property type="entry name" value="EFG_III"/>
    <property type="match status" value="1"/>
</dbReference>
<evidence type="ECO:0000256" key="7">
    <source>
        <dbReference type="HAMAP-Rule" id="MF_03061"/>
    </source>
</evidence>
<dbReference type="GO" id="GO:0070125">
    <property type="term" value="P:mitochondrial translational elongation"/>
    <property type="evidence" value="ECO:0007669"/>
    <property type="project" value="UniProtKB-UniRule"/>
</dbReference>
<dbReference type="SMART" id="SM00889">
    <property type="entry name" value="EFG_IV"/>
    <property type="match status" value="1"/>
</dbReference>
<dbReference type="Proteomes" id="UP000515125">
    <property type="component" value="Unplaced"/>
</dbReference>
<dbReference type="PROSITE" id="PS51722">
    <property type="entry name" value="G_TR_2"/>
    <property type="match status" value="1"/>
</dbReference>
<dbReference type="InterPro" id="IPR014721">
    <property type="entry name" value="Ribsml_uS5_D2-typ_fold_subgr"/>
</dbReference>
<reference evidence="11" key="1">
    <citation type="submission" date="2025-08" db="UniProtKB">
        <authorList>
            <consortium name="RefSeq"/>
        </authorList>
    </citation>
    <scope>IDENTIFICATION</scope>
</reference>
<feature type="binding site" evidence="7">
    <location>
        <begin position="218"/>
        <end position="222"/>
    </location>
    <ligand>
        <name>GTP</name>
        <dbReference type="ChEBI" id="CHEBI:37565"/>
    </ligand>
</feature>
<dbReference type="Gene3D" id="3.30.230.10">
    <property type="match status" value="1"/>
</dbReference>
<dbReference type="InterPro" id="IPR041095">
    <property type="entry name" value="EFG_II"/>
</dbReference>
<dbReference type="Pfam" id="PF00009">
    <property type="entry name" value="GTP_EFTU"/>
    <property type="match status" value="1"/>
</dbReference>
<dbReference type="PRINTS" id="PR00315">
    <property type="entry name" value="ELONGATNFCT"/>
</dbReference>
<dbReference type="GO" id="GO:0005759">
    <property type="term" value="C:mitochondrial matrix"/>
    <property type="evidence" value="ECO:0007669"/>
    <property type="project" value="UniProtKB-ARBA"/>
</dbReference>
<keyword evidence="2 7" id="KW-0547">Nucleotide-binding</keyword>
<evidence type="ECO:0000256" key="8">
    <source>
        <dbReference type="SAM" id="Coils"/>
    </source>
</evidence>
<dbReference type="InterPro" id="IPR009000">
    <property type="entry name" value="Transl_B-barrel_sf"/>
</dbReference>
<dbReference type="CDD" id="cd01886">
    <property type="entry name" value="EF-G"/>
    <property type="match status" value="1"/>
</dbReference>
<dbReference type="FunFam" id="3.30.70.240:FF:000001">
    <property type="entry name" value="Elongation factor G"/>
    <property type="match status" value="1"/>
</dbReference>
<feature type="coiled-coil region" evidence="8">
    <location>
        <begin position="342"/>
        <end position="369"/>
    </location>
</feature>
<keyword evidence="8" id="KW-0175">Coiled coil</keyword>
<dbReference type="HAMAP" id="MF_00054_B">
    <property type="entry name" value="EF_G_EF_2_B"/>
    <property type="match status" value="1"/>
</dbReference>
<dbReference type="Gene3D" id="3.30.70.240">
    <property type="match status" value="1"/>
</dbReference>
<feature type="binding site" evidence="7">
    <location>
        <begin position="143"/>
        <end position="150"/>
    </location>
    <ligand>
        <name>GTP</name>
        <dbReference type="ChEBI" id="CHEBI:37565"/>
    </ligand>
</feature>
<dbReference type="InterPro" id="IPR035647">
    <property type="entry name" value="EFG_III/V"/>
</dbReference>
<dbReference type="Gene3D" id="3.30.70.870">
    <property type="entry name" value="Elongation Factor G (Translational Gtpase), domain 3"/>
    <property type="match status" value="1"/>
</dbReference>
<evidence type="ECO:0000313" key="10">
    <source>
        <dbReference type="Proteomes" id="UP000515125"/>
    </source>
</evidence>
<dbReference type="PANTHER" id="PTHR43636">
    <property type="entry name" value="ELONGATION FACTOR G, MITOCHONDRIAL"/>
    <property type="match status" value="1"/>
</dbReference>